<dbReference type="EMBL" id="LEPB01000004">
    <property type="protein sequence ID" value="RCA11211.1"/>
    <property type="molecule type" value="Genomic_DNA"/>
</dbReference>
<proteinExistence type="predicted"/>
<reference evidence="2 3" key="1">
    <citation type="submission" date="2015-06" db="EMBL/GenBank/DDBJ databases">
        <title>The Genome Sequence of Enterococcus durans 4EA1.</title>
        <authorList>
            <consortium name="The Broad Institute Genomics Platform"/>
            <consortium name="The Broad Institute Genome Sequencing Center for Infectious Disease"/>
            <person name="Earl A.M."/>
            <person name="Van Tyne D."/>
            <person name="Lebreton F."/>
            <person name="Saavedra J.T."/>
            <person name="Gilmore M.S."/>
            <person name="Manson Mcguire A."/>
            <person name="Clock S."/>
            <person name="Crupain M."/>
            <person name="Rangan U."/>
            <person name="Young S."/>
            <person name="Abouelleil A."/>
            <person name="Cao P."/>
            <person name="Chapman S.B."/>
            <person name="Griggs A."/>
            <person name="Priest M."/>
            <person name="Shea T."/>
            <person name="Wortman J."/>
            <person name="Nusbaum C."/>
            <person name="Birren B."/>
        </authorList>
    </citation>
    <scope>NUCLEOTIDE SEQUENCE [LARGE SCALE GENOMIC DNA]</scope>
    <source>
        <strain evidence="2 3">4EA1</strain>
    </source>
</reference>
<keyword evidence="1" id="KW-0472">Membrane</keyword>
<feature type="transmembrane region" description="Helical" evidence="1">
    <location>
        <begin position="40"/>
        <end position="61"/>
    </location>
</feature>
<feature type="transmembrane region" description="Helical" evidence="1">
    <location>
        <begin position="117"/>
        <end position="137"/>
    </location>
</feature>
<feature type="transmembrane region" description="Helical" evidence="1">
    <location>
        <begin position="9"/>
        <end position="28"/>
    </location>
</feature>
<dbReference type="RefSeq" id="WP_113846013.1">
    <property type="nucleotide sequence ID" value="NZ_LEPB01000004.1"/>
</dbReference>
<feature type="transmembrane region" description="Helical" evidence="1">
    <location>
        <begin position="82"/>
        <end position="105"/>
    </location>
</feature>
<dbReference type="AlphaFoldDB" id="A0A367CF06"/>
<evidence type="ECO:0000256" key="1">
    <source>
        <dbReference type="SAM" id="Phobius"/>
    </source>
</evidence>
<evidence type="ECO:0000313" key="3">
    <source>
        <dbReference type="Proteomes" id="UP000252797"/>
    </source>
</evidence>
<keyword evidence="1" id="KW-0812">Transmembrane</keyword>
<evidence type="ECO:0000313" key="2">
    <source>
        <dbReference type="EMBL" id="RCA11211.1"/>
    </source>
</evidence>
<gene>
    <name evidence="2" type="ORF">EA71_01966</name>
</gene>
<keyword evidence="1" id="KW-1133">Transmembrane helix</keyword>
<dbReference type="InterPro" id="IPR021529">
    <property type="entry name" value="DUF2798"/>
</dbReference>
<dbReference type="Proteomes" id="UP000252797">
    <property type="component" value="Unassembled WGS sequence"/>
</dbReference>
<name>A0A367CF06_9ENTE</name>
<comment type="caution">
    <text evidence="2">The sequence shown here is derived from an EMBL/GenBank/DDBJ whole genome shotgun (WGS) entry which is preliminary data.</text>
</comment>
<organism evidence="2 3">
    <name type="scientific">Enterococcus durans</name>
    <dbReference type="NCBI Taxonomy" id="53345"/>
    <lineage>
        <taxon>Bacteria</taxon>
        <taxon>Bacillati</taxon>
        <taxon>Bacillota</taxon>
        <taxon>Bacilli</taxon>
        <taxon>Lactobacillales</taxon>
        <taxon>Enterococcaceae</taxon>
        <taxon>Enterococcus</taxon>
    </lineage>
</organism>
<accession>A0A367CF06</accession>
<evidence type="ECO:0008006" key="4">
    <source>
        <dbReference type="Google" id="ProtNLM"/>
    </source>
</evidence>
<dbReference type="Pfam" id="PF11391">
    <property type="entry name" value="DUF2798"/>
    <property type="match status" value="2"/>
</dbReference>
<sequence>MPKNKIEEIIFTLITSGLMIYAMGVYNISLHSNGLKYENFLITLYSFPLEWFIGFIVAFFVASKYAKKKMLELVSENDNPMLRILCLQTFTVCIMVPVMSFLGVVESQGFTNILIESWIQTMLLNFIVAYPIQVFLVGPLSRRIFNLFFVEKKYSSKNVIENLDEIED</sequence>
<protein>
    <recommendedName>
        <fullName evidence="4">DUF2798 domain-containing protein</fullName>
    </recommendedName>
</protein>